<dbReference type="Proteomes" id="UP000697472">
    <property type="component" value="Unassembled WGS sequence"/>
</dbReference>
<evidence type="ECO:0000313" key="2">
    <source>
        <dbReference type="Proteomes" id="UP000697472"/>
    </source>
</evidence>
<reference evidence="1 2" key="1">
    <citation type="submission" date="2021-01" db="EMBL/GenBank/DDBJ databases">
        <title>Genomic Encyclopedia of Type Strains, Phase IV (KMG-IV): sequencing the most valuable type-strain genomes for metagenomic binning, comparative biology and taxonomic classification.</title>
        <authorList>
            <person name="Goeker M."/>
        </authorList>
    </citation>
    <scope>NUCLEOTIDE SEQUENCE [LARGE SCALE GENOMIC DNA]</scope>
    <source>
        <strain evidence="1 2">DSM 27382</strain>
    </source>
</reference>
<keyword evidence="2" id="KW-1185">Reference proteome</keyword>
<protein>
    <submittedName>
        <fullName evidence="1">Uncharacterized protein</fullName>
    </submittedName>
</protein>
<dbReference type="RefSeq" id="WP_205010191.1">
    <property type="nucleotide sequence ID" value="NZ_JAFBEH010000037.1"/>
</dbReference>
<organism evidence="1 2">
    <name type="scientific">Streptococcus loxodontisalivarius</name>
    <dbReference type="NCBI Taxonomy" id="1349415"/>
    <lineage>
        <taxon>Bacteria</taxon>
        <taxon>Bacillati</taxon>
        <taxon>Bacillota</taxon>
        <taxon>Bacilli</taxon>
        <taxon>Lactobacillales</taxon>
        <taxon>Streptococcaceae</taxon>
        <taxon>Streptococcus</taxon>
    </lineage>
</organism>
<proteinExistence type="predicted"/>
<name>A0ABS2PTT1_9STRE</name>
<gene>
    <name evidence="1" type="ORF">JOC28_001633</name>
</gene>
<accession>A0ABS2PTT1</accession>
<comment type="caution">
    <text evidence="1">The sequence shown here is derived from an EMBL/GenBank/DDBJ whole genome shotgun (WGS) entry which is preliminary data.</text>
</comment>
<sequence length="99" mass="11474">MAKWAGFFLSEHNSSLDHFHKPSLSKSLESNELIDLLMRLYSSQEMVKIVLGEDKVYETLSGKIVELEKEGILFKSENSYRFIPFLQIFSLEPAFDKNL</sequence>
<dbReference type="EMBL" id="JAFBEH010000037">
    <property type="protein sequence ID" value="MBM7643331.1"/>
    <property type="molecule type" value="Genomic_DNA"/>
</dbReference>
<evidence type="ECO:0000313" key="1">
    <source>
        <dbReference type="EMBL" id="MBM7643331.1"/>
    </source>
</evidence>